<evidence type="ECO:0000259" key="2">
    <source>
        <dbReference type="Pfam" id="PF02517"/>
    </source>
</evidence>
<dbReference type="KEGG" id="aht:ANTHELSMS3_03853"/>
<dbReference type="OrthoDB" id="3693644at2"/>
<feature type="transmembrane region" description="Helical" evidence="1">
    <location>
        <begin position="233"/>
        <end position="253"/>
    </location>
</feature>
<dbReference type="GO" id="GO:0004175">
    <property type="term" value="F:endopeptidase activity"/>
    <property type="evidence" value="ECO:0007669"/>
    <property type="project" value="UniProtKB-ARBA"/>
</dbReference>
<dbReference type="RefSeq" id="WP_094036246.1">
    <property type="nucleotide sequence ID" value="NZ_CP022540.1"/>
</dbReference>
<organism evidence="3 4">
    <name type="scientific">Antarctobacter heliothermus</name>
    <dbReference type="NCBI Taxonomy" id="74033"/>
    <lineage>
        <taxon>Bacteria</taxon>
        <taxon>Pseudomonadati</taxon>
        <taxon>Pseudomonadota</taxon>
        <taxon>Alphaproteobacteria</taxon>
        <taxon>Rhodobacterales</taxon>
        <taxon>Roseobacteraceae</taxon>
        <taxon>Antarctobacter</taxon>
    </lineage>
</organism>
<dbReference type="Proteomes" id="UP000203589">
    <property type="component" value="Chromosome"/>
</dbReference>
<keyword evidence="1" id="KW-0812">Transmembrane</keyword>
<dbReference type="AlphaFoldDB" id="A0A222E8G4"/>
<accession>A0A222E8G4</accession>
<feature type="transmembrane region" description="Helical" evidence="1">
    <location>
        <begin position="111"/>
        <end position="128"/>
    </location>
</feature>
<gene>
    <name evidence="3" type="ORF">ANTHELSMS3_03853</name>
</gene>
<keyword evidence="1" id="KW-1133">Transmembrane helix</keyword>
<keyword evidence="1" id="KW-0472">Membrane</keyword>
<dbReference type="EMBL" id="CP022540">
    <property type="protein sequence ID" value="ASP22472.1"/>
    <property type="molecule type" value="Genomic_DNA"/>
</dbReference>
<dbReference type="InterPro" id="IPR042150">
    <property type="entry name" value="MmRce1-like"/>
</dbReference>
<reference evidence="3 4" key="1">
    <citation type="submission" date="2017-07" db="EMBL/GenBank/DDBJ databases">
        <title>Genome Sequence of Antarctobacter heliothermus Strain SMS3 Isolated from a culture of the Diatom Skeletonema marinoi.</title>
        <authorList>
            <person name="Topel M."/>
            <person name="Pinder M.I.M."/>
            <person name="Johansson O.N."/>
            <person name="Kourtchenko O."/>
            <person name="Godhe A."/>
            <person name="Clarke A.K."/>
        </authorList>
    </citation>
    <scope>NUCLEOTIDE SEQUENCE [LARGE SCALE GENOMIC DNA]</scope>
    <source>
        <strain evidence="3 4">SMS3</strain>
    </source>
</reference>
<dbReference type="GO" id="GO:0006508">
    <property type="term" value="P:proteolysis"/>
    <property type="evidence" value="ECO:0007669"/>
    <property type="project" value="UniProtKB-KW"/>
</dbReference>
<feature type="transmembrane region" description="Helical" evidence="1">
    <location>
        <begin position="77"/>
        <end position="99"/>
    </location>
</feature>
<evidence type="ECO:0000313" key="4">
    <source>
        <dbReference type="Proteomes" id="UP000203589"/>
    </source>
</evidence>
<sequence>MDIFDRQNQVGRFLALAFGISWTSWLLAATMPSLEAPLKIAGTFGPSSAALILVWPHLQERRELLSRLVRWRIPINVLLYASALPVAGILLALLTVRAITGNGAVWPEPMLIWLPVVVFAYIMVFSVVGEELGWRGLALPPLIARHGPIKASLGLGLVWAIWHAPLFLLPGDFHSAIPPFLFAIQIVASSVIYTHLHLASGGSLVPAHLFHASFNASAGLFPVLPQTRSGDLTALWFAVGTLCVIAVATVFVIRRRVRLSASQ</sequence>
<protein>
    <submittedName>
        <fullName evidence="3">CAAX protease self-immunity</fullName>
    </submittedName>
</protein>
<feature type="transmembrane region" description="Helical" evidence="1">
    <location>
        <begin position="36"/>
        <end position="56"/>
    </location>
</feature>
<feature type="transmembrane region" description="Helical" evidence="1">
    <location>
        <begin position="12"/>
        <end position="30"/>
    </location>
</feature>
<keyword evidence="3" id="KW-0645">Protease</keyword>
<feature type="transmembrane region" description="Helical" evidence="1">
    <location>
        <begin position="149"/>
        <end position="170"/>
    </location>
</feature>
<dbReference type="PANTHER" id="PTHR35797:SF1">
    <property type="entry name" value="PROTEASE"/>
    <property type="match status" value="1"/>
</dbReference>
<dbReference type="GO" id="GO:0080120">
    <property type="term" value="P:CAAX-box protein maturation"/>
    <property type="evidence" value="ECO:0007669"/>
    <property type="project" value="UniProtKB-ARBA"/>
</dbReference>
<keyword evidence="4" id="KW-1185">Reference proteome</keyword>
<dbReference type="PANTHER" id="PTHR35797">
    <property type="entry name" value="PROTEASE-RELATED"/>
    <property type="match status" value="1"/>
</dbReference>
<proteinExistence type="predicted"/>
<evidence type="ECO:0000256" key="1">
    <source>
        <dbReference type="SAM" id="Phobius"/>
    </source>
</evidence>
<evidence type="ECO:0000313" key="3">
    <source>
        <dbReference type="EMBL" id="ASP22472.1"/>
    </source>
</evidence>
<feature type="domain" description="CAAX prenyl protease 2/Lysostaphin resistance protein A-like" evidence="2">
    <location>
        <begin position="113"/>
        <end position="216"/>
    </location>
</feature>
<name>A0A222E8G4_9RHOB</name>
<keyword evidence="3" id="KW-0378">Hydrolase</keyword>
<dbReference type="Pfam" id="PF02517">
    <property type="entry name" value="Rce1-like"/>
    <property type="match status" value="1"/>
</dbReference>
<dbReference type="InterPro" id="IPR003675">
    <property type="entry name" value="Rce1/LyrA-like_dom"/>
</dbReference>